<dbReference type="SMART" id="SM00563">
    <property type="entry name" value="PlsC"/>
    <property type="match status" value="1"/>
</dbReference>
<keyword evidence="3 5" id="KW-0012">Acyltransferase</keyword>
<comment type="pathway">
    <text evidence="1">Lipid metabolism.</text>
</comment>
<organism evidence="5 6">
    <name type="scientific">Tannerella sp. oral taxon BU063 isolate Cell 5</name>
    <dbReference type="NCBI Taxonomy" id="1410950"/>
    <lineage>
        <taxon>Bacteria</taxon>
        <taxon>Pseudomonadati</taxon>
        <taxon>Bacteroidota</taxon>
        <taxon>Bacteroidia</taxon>
        <taxon>Bacteroidales</taxon>
        <taxon>Tannerellaceae</taxon>
        <taxon>Tannerella</taxon>
    </lineage>
</organism>
<keyword evidence="2 5" id="KW-0808">Transferase</keyword>
<dbReference type="PATRIC" id="fig|1410950.3.peg.978"/>
<evidence type="ECO:0000256" key="2">
    <source>
        <dbReference type="ARBA" id="ARBA00022679"/>
    </source>
</evidence>
<dbReference type="PANTHER" id="PTHR10434">
    <property type="entry name" value="1-ACYL-SN-GLYCEROL-3-PHOSPHATE ACYLTRANSFERASE"/>
    <property type="match status" value="1"/>
</dbReference>
<dbReference type="PANTHER" id="PTHR10434:SF9">
    <property type="entry name" value="PHOSPHOLIPID_GLYCEROL ACYLTRANSFERASE DOMAIN-CONTAINING PROTEIN"/>
    <property type="match status" value="1"/>
</dbReference>
<proteinExistence type="predicted"/>
<dbReference type="CDD" id="cd07988">
    <property type="entry name" value="LPLAT_ABO13168-like"/>
    <property type="match status" value="1"/>
</dbReference>
<reference evidence="5 6" key="1">
    <citation type="submission" date="2013-11" db="EMBL/GenBank/DDBJ databases">
        <title>Single cell genomics of uncultured Tannerella BU063 (oral taxon 286).</title>
        <authorList>
            <person name="Beall C.J."/>
            <person name="Campbell A.G."/>
            <person name="Griffen A.L."/>
            <person name="Podar M."/>
            <person name="Leys E.J."/>
        </authorList>
    </citation>
    <scope>NUCLEOTIDE SEQUENCE [LARGE SCALE GENOMIC DNA]</scope>
    <source>
        <strain evidence="5">Cell 5</strain>
    </source>
</reference>
<dbReference type="GO" id="GO:0006654">
    <property type="term" value="P:phosphatidic acid biosynthetic process"/>
    <property type="evidence" value="ECO:0007669"/>
    <property type="project" value="TreeGrafter"/>
</dbReference>
<dbReference type="Pfam" id="PF01553">
    <property type="entry name" value="Acyltransferase"/>
    <property type="match status" value="1"/>
</dbReference>
<dbReference type="Proteomes" id="UP000018872">
    <property type="component" value="Unassembled WGS sequence"/>
</dbReference>
<evidence type="ECO:0000256" key="1">
    <source>
        <dbReference type="ARBA" id="ARBA00005189"/>
    </source>
</evidence>
<dbReference type="InterPro" id="IPR002123">
    <property type="entry name" value="Plipid/glycerol_acylTrfase"/>
</dbReference>
<accession>W2CCJ1</accession>
<dbReference type="EMBL" id="AYYC01000617">
    <property type="protein sequence ID" value="ETK04753.1"/>
    <property type="molecule type" value="Genomic_DNA"/>
</dbReference>
<name>W2CCJ1_9BACT</name>
<dbReference type="GO" id="GO:0003841">
    <property type="term" value="F:1-acylglycerol-3-phosphate O-acyltransferase activity"/>
    <property type="evidence" value="ECO:0007669"/>
    <property type="project" value="TreeGrafter"/>
</dbReference>
<gene>
    <name evidence="5" type="ORF">T229_07280</name>
</gene>
<comment type="caution">
    <text evidence="5">The sequence shown here is derived from an EMBL/GenBank/DDBJ whole genome shotgun (WGS) entry which is preliminary data.</text>
</comment>
<evidence type="ECO:0000256" key="3">
    <source>
        <dbReference type="ARBA" id="ARBA00023315"/>
    </source>
</evidence>
<evidence type="ECO:0000313" key="6">
    <source>
        <dbReference type="Proteomes" id="UP000018872"/>
    </source>
</evidence>
<dbReference type="SUPFAM" id="SSF69593">
    <property type="entry name" value="Glycerol-3-phosphate (1)-acyltransferase"/>
    <property type="match status" value="1"/>
</dbReference>
<protein>
    <submittedName>
        <fullName evidence="5">Acyltransferase</fullName>
    </submittedName>
</protein>
<evidence type="ECO:0000313" key="5">
    <source>
        <dbReference type="EMBL" id="ETK04753.1"/>
    </source>
</evidence>
<evidence type="ECO:0000259" key="4">
    <source>
        <dbReference type="SMART" id="SM00563"/>
    </source>
</evidence>
<feature type="domain" description="Phospholipid/glycerol acyltransferase" evidence="4">
    <location>
        <begin position="37"/>
        <end position="149"/>
    </location>
</feature>
<dbReference type="AlphaFoldDB" id="W2CCJ1"/>
<sequence length="188" mass="21623">MVYQTDRKNMKKRLGKWLLGLMGWRVGPAGDEVAKCVICVAPHTSNMDFIIGELFYLAIGKQAAFLMKKEWFAFPLGLFFRALGGVPIDRSRNTSMTEQMAAEFARRDRFRLAITPEGTRKRVDEWKRGFYYIALKAGVPIQLGYIDYGRKEVGIMETFRPTGDAEADIQYIRSRYEGMTGNHSERFQ</sequence>